<dbReference type="AlphaFoldDB" id="A0A108U6K0"/>
<dbReference type="EMBL" id="JAJA02000001">
    <property type="protein sequence ID" value="KWS03492.1"/>
    <property type="molecule type" value="Genomic_DNA"/>
</dbReference>
<dbReference type="NCBIfam" id="NF003814">
    <property type="entry name" value="PRK05406.1-3"/>
    <property type="match status" value="1"/>
</dbReference>
<evidence type="ECO:0000313" key="1">
    <source>
        <dbReference type="EMBL" id="KWS03492.1"/>
    </source>
</evidence>
<accession>A0A108U6K0</accession>
<dbReference type="OrthoDB" id="9773478at2"/>
<name>A0A108U6K0_9GAMM</name>
<sequence>MRDRIDFNCDLGEGCGDDAAILPYVSSANIACGGHAGDDASMRATLRLCREHGVAAGAHPGFEDPEHFGRRTLPLSRDEIGMLMLGQMARLAAIAADEGVRLTHVKPHGALYNLAADDRIVADAIVAAVAAFDPNLIVYGLAQSQLTDATEAAGLRVAHEVFAERGYAANGRLLPRGQAGAVIESLEQSIQQVRDLVLHGEVAVAGGGGGGGGGRIALRADTLCLHGDRGDAPAFARAVHEALQADGIRIAAL</sequence>
<protein>
    <submittedName>
        <fullName evidence="1">Lactam utilization protein LamB</fullName>
    </submittedName>
</protein>
<dbReference type="SUPFAM" id="SSF88713">
    <property type="entry name" value="Glycoside hydrolase/deacetylase"/>
    <property type="match status" value="1"/>
</dbReference>
<organism evidence="1 2">
    <name type="scientific">Lysobacter capsici AZ78</name>
    <dbReference type="NCBI Taxonomy" id="1444315"/>
    <lineage>
        <taxon>Bacteria</taxon>
        <taxon>Pseudomonadati</taxon>
        <taxon>Pseudomonadota</taxon>
        <taxon>Gammaproteobacteria</taxon>
        <taxon>Lysobacterales</taxon>
        <taxon>Lysobacteraceae</taxon>
        <taxon>Lysobacter</taxon>
    </lineage>
</organism>
<dbReference type="Proteomes" id="UP000023435">
    <property type="component" value="Unassembled WGS sequence"/>
</dbReference>
<dbReference type="PANTHER" id="PTHR30292">
    <property type="entry name" value="UNCHARACTERIZED PROTEIN YBGL-RELATED"/>
    <property type="match status" value="1"/>
</dbReference>
<evidence type="ECO:0000313" key="2">
    <source>
        <dbReference type="Proteomes" id="UP000023435"/>
    </source>
</evidence>
<reference evidence="1 2" key="1">
    <citation type="journal article" date="2014" name="Genome Announc.">
        <title>Draft Genome Sequence of Lysobacter capsici AZ78, a Bacterium Antagonistic to Plant-Pathogenic Oomycetes.</title>
        <authorList>
            <person name="Puopolo G."/>
            <person name="Sonego P."/>
            <person name="Engelen K."/>
            <person name="Pertot I."/>
        </authorList>
    </citation>
    <scope>NUCLEOTIDE SEQUENCE [LARGE SCALE GENOMIC DNA]</scope>
    <source>
        <strain evidence="1 2">AZ78</strain>
    </source>
</reference>
<gene>
    <name evidence="1" type="ORF">AZ78_1039</name>
</gene>
<dbReference type="NCBIfam" id="NF003816">
    <property type="entry name" value="PRK05406.1-5"/>
    <property type="match status" value="1"/>
</dbReference>
<dbReference type="Gene3D" id="3.20.20.370">
    <property type="entry name" value="Glycoside hydrolase/deacetylase"/>
    <property type="match status" value="1"/>
</dbReference>
<keyword evidence="2" id="KW-1185">Reference proteome</keyword>
<dbReference type="RefSeq" id="WP_036115702.1">
    <property type="nucleotide sequence ID" value="NZ_JAJA02000001.1"/>
</dbReference>
<dbReference type="InterPro" id="IPR005501">
    <property type="entry name" value="LamB/YcsF/PxpA-like"/>
</dbReference>
<dbReference type="CDD" id="cd10787">
    <property type="entry name" value="LamB_YcsF_like"/>
    <property type="match status" value="1"/>
</dbReference>
<dbReference type="Pfam" id="PF03746">
    <property type="entry name" value="LamB_YcsF"/>
    <property type="match status" value="1"/>
</dbReference>
<comment type="caution">
    <text evidence="1">The sequence shown here is derived from an EMBL/GenBank/DDBJ whole genome shotgun (WGS) entry which is preliminary data.</text>
</comment>
<proteinExistence type="predicted"/>
<dbReference type="PANTHER" id="PTHR30292:SF0">
    <property type="entry name" value="5-OXOPROLINASE SUBUNIT A"/>
    <property type="match status" value="1"/>
</dbReference>
<dbReference type="InterPro" id="IPR011330">
    <property type="entry name" value="Glyco_hydro/deAcase_b/a-brl"/>
</dbReference>
<dbReference type="GO" id="GO:0005975">
    <property type="term" value="P:carbohydrate metabolic process"/>
    <property type="evidence" value="ECO:0007669"/>
    <property type="project" value="InterPro"/>
</dbReference>